<name>A0ABW1Z904_9BACT</name>
<dbReference type="PROSITE" id="PS50110">
    <property type="entry name" value="RESPONSE_REGULATORY"/>
    <property type="match status" value="1"/>
</dbReference>
<dbReference type="SMART" id="SM00448">
    <property type="entry name" value="REC"/>
    <property type="match status" value="1"/>
</dbReference>
<sequence>MIVDDEVLARDQLRSLLASHPDVEITAECRNGAEAIAYLKAHAVDLLFLDVQMPRIDGFQVVQEVGAAHLPCTIFTTAYHEYAVRAFEIHAIDYLTKPIEAERLNQSITRARERLAAKAAMTTNDQLTNLLLSLQSNGGSTSGFAERFLVKDAEREILLAVDRIDWIEAAEYYCCLHVEGKSFMLRESISEMEKRLNPRKFLRIHRSTIVRLERIREIHRESQTESSVVLNDGRTLRMSRTGRQKLMEYGQV</sequence>
<feature type="domain" description="Response regulatory" evidence="2">
    <location>
        <begin position="1"/>
        <end position="112"/>
    </location>
</feature>
<dbReference type="PROSITE" id="PS50930">
    <property type="entry name" value="HTH_LYTTR"/>
    <property type="match status" value="1"/>
</dbReference>
<evidence type="ECO:0000256" key="1">
    <source>
        <dbReference type="PROSITE-ProRule" id="PRU00169"/>
    </source>
</evidence>
<keyword evidence="5" id="KW-1185">Reference proteome</keyword>
<dbReference type="Pfam" id="PF00072">
    <property type="entry name" value="Response_reg"/>
    <property type="match status" value="1"/>
</dbReference>
<dbReference type="InterPro" id="IPR011006">
    <property type="entry name" value="CheY-like_superfamily"/>
</dbReference>
<dbReference type="InterPro" id="IPR046947">
    <property type="entry name" value="LytR-like"/>
</dbReference>
<dbReference type="Gene3D" id="2.40.50.1020">
    <property type="entry name" value="LytTr DNA-binding domain"/>
    <property type="match status" value="1"/>
</dbReference>
<protein>
    <submittedName>
        <fullName evidence="4">LytR/AlgR family response regulator transcription factor</fullName>
    </submittedName>
</protein>
<evidence type="ECO:0000259" key="3">
    <source>
        <dbReference type="PROSITE" id="PS50930"/>
    </source>
</evidence>
<reference evidence="5" key="1">
    <citation type="journal article" date="2019" name="Int. J. Syst. Evol. Microbiol.">
        <title>The Global Catalogue of Microorganisms (GCM) 10K type strain sequencing project: providing services to taxonomists for standard genome sequencing and annotation.</title>
        <authorList>
            <consortium name="The Broad Institute Genomics Platform"/>
            <consortium name="The Broad Institute Genome Sequencing Center for Infectious Disease"/>
            <person name="Wu L."/>
            <person name="Ma J."/>
        </authorList>
    </citation>
    <scope>NUCLEOTIDE SEQUENCE [LARGE SCALE GENOMIC DNA]</scope>
    <source>
        <strain evidence="5">CGMCC 1.16026</strain>
    </source>
</reference>
<accession>A0ABW1Z904</accession>
<dbReference type="Proteomes" id="UP001596391">
    <property type="component" value="Unassembled WGS sequence"/>
</dbReference>
<dbReference type="Pfam" id="PF04397">
    <property type="entry name" value="LytTR"/>
    <property type="match status" value="1"/>
</dbReference>
<dbReference type="InterPro" id="IPR007492">
    <property type="entry name" value="LytTR_DNA-bd_dom"/>
</dbReference>
<gene>
    <name evidence="4" type="ORF">ACFQBQ_08000</name>
</gene>
<dbReference type="InterPro" id="IPR001789">
    <property type="entry name" value="Sig_transdc_resp-reg_receiver"/>
</dbReference>
<dbReference type="EMBL" id="JBHSWI010000001">
    <property type="protein sequence ID" value="MFC6645528.1"/>
    <property type="molecule type" value="Genomic_DNA"/>
</dbReference>
<organism evidence="4 5">
    <name type="scientific">Granulicella cerasi</name>
    <dbReference type="NCBI Taxonomy" id="741063"/>
    <lineage>
        <taxon>Bacteria</taxon>
        <taxon>Pseudomonadati</taxon>
        <taxon>Acidobacteriota</taxon>
        <taxon>Terriglobia</taxon>
        <taxon>Terriglobales</taxon>
        <taxon>Acidobacteriaceae</taxon>
        <taxon>Granulicella</taxon>
    </lineage>
</organism>
<dbReference type="Gene3D" id="3.40.50.2300">
    <property type="match status" value="1"/>
</dbReference>
<dbReference type="RefSeq" id="WP_263371891.1">
    <property type="nucleotide sequence ID" value="NZ_JAGSYD010000003.1"/>
</dbReference>
<dbReference type="PANTHER" id="PTHR37299">
    <property type="entry name" value="TRANSCRIPTIONAL REGULATOR-RELATED"/>
    <property type="match status" value="1"/>
</dbReference>
<dbReference type="SMART" id="SM00850">
    <property type="entry name" value="LytTR"/>
    <property type="match status" value="1"/>
</dbReference>
<dbReference type="PANTHER" id="PTHR37299:SF1">
    <property type="entry name" value="STAGE 0 SPORULATION PROTEIN A HOMOLOG"/>
    <property type="match status" value="1"/>
</dbReference>
<keyword evidence="1" id="KW-0597">Phosphoprotein</keyword>
<proteinExistence type="predicted"/>
<evidence type="ECO:0000313" key="4">
    <source>
        <dbReference type="EMBL" id="MFC6645528.1"/>
    </source>
</evidence>
<dbReference type="SUPFAM" id="SSF52172">
    <property type="entry name" value="CheY-like"/>
    <property type="match status" value="1"/>
</dbReference>
<evidence type="ECO:0000313" key="5">
    <source>
        <dbReference type="Proteomes" id="UP001596391"/>
    </source>
</evidence>
<comment type="caution">
    <text evidence="4">The sequence shown here is derived from an EMBL/GenBank/DDBJ whole genome shotgun (WGS) entry which is preliminary data.</text>
</comment>
<feature type="modified residue" description="4-aspartylphosphate" evidence="1">
    <location>
        <position position="50"/>
    </location>
</feature>
<evidence type="ECO:0000259" key="2">
    <source>
        <dbReference type="PROSITE" id="PS50110"/>
    </source>
</evidence>
<feature type="domain" description="HTH LytTR-type" evidence="3">
    <location>
        <begin position="148"/>
        <end position="252"/>
    </location>
</feature>